<evidence type="ECO:0000313" key="1">
    <source>
        <dbReference type="EMBL" id="EZF56627.1"/>
    </source>
</evidence>
<gene>
    <name evidence="1" type="ORF">H103_00987</name>
</gene>
<accession>A0A022WE62</accession>
<name>A0A022WE62_TRIRU</name>
<proteinExistence type="predicted"/>
<sequence>MARRIGVFVCHQTKKDDQQSRMACNQKSGALSRNLNKPLFKLKTYMTEMELLGRTYADLTKGSGHNSRKVEIYTLSVPGQRADSGPRSPVSNDGVFHWQADLVRVRDPGN</sequence>
<dbReference type="HOGENOM" id="CLU_2225101_0_0_1"/>
<organism evidence="1">
    <name type="scientific">Trichophyton rubrum CBS 288.86</name>
    <dbReference type="NCBI Taxonomy" id="1215330"/>
    <lineage>
        <taxon>Eukaryota</taxon>
        <taxon>Fungi</taxon>
        <taxon>Dikarya</taxon>
        <taxon>Ascomycota</taxon>
        <taxon>Pezizomycotina</taxon>
        <taxon>Eurotiomycetes</taxon>
        <taxon>Eurotiomycetidae</taxon>
        <taxon>Onygenales</taxon>
        <taxon>Arthrodermataceae</taxon>
        <taxon>Trichophyton</taxon>
    </lineage>
</organism>
<dbReference type="EMBL" id="KK207715">
    <property type="protein sequence ID" value="EZF56627.1"/>
    <property type="molecule type" value="Genomic_DNA"/>
</dbReference>
<protein>
    <submittedName>
        <fullName evidence="1">Uncharacterized protein</fullName>
    </submittedName>
</protein>
<reference evidence="1" key="1">
    <citation type="submission" date="2014-02" db="EMBL/GenBank/DDBJ databases">
        <title>The Genome Sequence of Trichophyton rubrum (morphotype fischeri) CBS 288.86.</title>
        <authorList>
            <consortium name="The Broad Institute Genomics Platform"/>
            <person name="Cuomo C.A."/>
            <person name="White T.C."/>
            <person name="Graser Y."/>
            <person name="Martinez-Rossi N."/>
            <person name="Heitman J."/>
            <person name="Young S.K."/>
            <person name="Zeng Q."/>
            <person name="Gargeya S."/>
            <person name="Abouelleil A."/>
            <person name="Alvarado L."/>
            <person name="Chapman S.B."/>
            <person name="Gainer-Dewar J."/>
            <person name="Goldberg J."/>
            <person name="Griggs A."/>
            <person name="Gujja S."/>
            <person name="Hansen M."/>
            <person name="Howarth C."/>
            <person name="Imamovic A."/>
            <person name="Larimer J."/>
            <person name="Martinez D."/>
            <person name="Murphy C."/>
            <person name="Pearson M.D."/>
            <person name="Persinoti G."/>
            <person name="Poon T."/>
            <person name="Priest M."/>
            <person name="Roberts A.D."/>
            <person name="Saif S."/>
            <person name="Shea T.D."/>
            <person name="Sykes S.N."/>
            <person name="Wortman J."/>
            <person name="Nusbaum C."/>
            <person name="Birren B."/>
        </authorList>
    </citation>
    <scope>NUCLEOTIDE SEQUENCE [LARGE SCALE GENOMIC DNA]</scope>
    <source>
        <strain evidence="1">CBS 288.86</strain>
    </source>
</reference>
<dbReference type="Proteomes" id="UP000023758">
    <property type="component" value="Unassembled WGS sequence"/>
</dbReference>
<dbReference type="AlphaFoldDB" id="A0A022WE62"/>